<evidence type="ECO:0000313" key="2">
    <source>
        <dbReference type="Proteomes" id="UP000187203"/>
    </source>
</evidence>
<name>A0A1R3G3R4_9ROSI</name>
<sequence length="37" mass="4265">MTYAGVPPDHFAFPAVLKADLISTMREIGEEEEEQWR</sequence>
<keyword evidence="2" id="KW-1185">Reference proteome</keyword>
<evidence type="ECO:0000313" key="1">
    <source>
        <dbReference type="EMBL" id="OMO52732.1"/>
    </source>
</evidence>
<reference evidence="2" key="1">
    <citation type="submission" date="2013-09" db="EMBL/GenBank/DDBJ databases">
        <title>Corchorus olitorius genome sequencing.</title>
        <authorList>
            <person name="Alam M."/>
            <person name="Haque M.S."/>
            <person name="Islam M.S."/>
            <person name="Emdad E.M."/>
            <person name="Islam M.M."/>
            <person name="Ahmed B."/>
            <person name="Halim A."/>
            <person name="Hossen Q.M.M."/>
            <person name="Hossain M.Z."/>
            <person name="Ahmed R."/>
            <person name="Khan M.M."/>
            <person name="Islam R."/>
            <person name="Rashid M.M."/>
            <person name="Khan S.A."/>
            <person name="Rahman M.S."/>
            <person name="Alam M."/>
            <person name="Yahiya A.S."/>
            <person name="Khan M.S."/>
            <person name="Azam M.S."/>
            <person name="Haque T."/>
            <person name="Lashkar M.Z.H."/>
            <person name="Akhand A.I."/>
            <person name="Morshed G."/>
            <person name="Roy S."/>
            <person name="Uddin K.S."/>
            <person name="Rabeya T."/>
            <person name="Hossain A.S."/>
            <person name="Chowdhury A."/>
            <person name="Snigdha A.R."/>
            <person name="Mortoza M.S."/>
            <person name="Matin S.A."/>
            <person name="Hoque S.M.E."/>
            <person name="Islam M.K."/>
            <person name="Roy D.K."/>
            <person name="Haider R."/>
            <person name="Moosa M.M."/>
            <person name="Elias S.M."/>
            <person name="Hasan A.M."/>
            <person name="Jahan S."/>
            <person name="Shafiuddin M."/>
            <person name="Mahmood N."/>
            <person name="Shommy N.S."/>
        </authorList>
    </citation>
    <scope>NUCLEOTIDE SEQUENCE [LARGE SCALE GENOMIC DNA]</scope>
    <source>
        <strain evidence="2">cv. O-4</strain>
    </source>
</reference>
<dbReference type="EMBL" id="AWUE01023785">
    <property type="protein sequence ID" value="OMO52732.1"/>
    <property type="molecule type" value="Genomic_DNA"/>
</dbReference>
<comment type="caution">
    <text evidence="1">The sequence shown here is derived from an EMBL/GenBank/DDBJ whole genome shotgun (WGS) entry which is preliminary data.</text>
</comment>
<dbReference type="Proteomes" id="UP000187203">
    <property type="component" value="Unassembled WGS sequence"/>
</dbReference>
<accession>A0A1R3G3R4</accession>
<proteinExistence type="predicted"/>
<gene>
    <name evidence="1" type="ORF">COLO4_37024</name>
</gene>
<dbReference type="AlphaFoldDB" id="A0A1R3G3R4"/>
<protein>
    <submittedName>
        <fullName evidence="1">Pentatricopeptide repeat protein</fullName>
    </submittedName>
</protein>
<organism evidence="1 2">
    <name type="scientific">Corchorus olitorius</name>
    <dbReference type="NCBI Taxonomy" id="93759"/>
    <lineage>
        <taxon>Eukaryota</taxon>
        <taxon>Viridiplantae</taxon>
        <taxon>Streptophyta</taxon>
        <taxon>Embryophyta</taxon>
        <taxon>Tracheophyta</taxon>
        <taxon>Spermatophyta</taxon>
        <taxon>Magnoliopsida</taxon>
        <taxon>eudicotyledons</taxon>
        <taxon>Gunneridae</taxon>
        <taxon>Pentapetalae</taxon>
        <taxon>rosids</taxon>
        <taxon>malvids</taxon>
        <taxon>Malvales</taxon>
        <taxon>Malvaceae</taxon>
        <taxon>Grewioideae</taxon>
        <taxon>Apeibeae</taxon>
        <taxon>Corchorus</taxon>
    </lineage>
</organism>